<dbReference type="Pfam" id="PF02825">
    <property type="entry name" value="WWE"/>
    <property type="match status" value="2"/>
</dbReference>
<feature type="domain" description="WWE" evidence="1">
    <location>
        <begin position="251"/>
        <end position="332"/>
    </location>
</feature>
<sequence length="491" mass="56742">MSYIINSPLQKRCEDDIANFISNCSLKERTLLITYISKLFLNGLYIPNIVSLINFCEEIMILKDDFNEDKATKWFWADDGINGNQTYYKKYGFETCKRLEIAKKKKINYVRISDYHFVDTVSLVQIRYDSRNSIRTVIRNSKIKDEEPESTNNINNDNDSSCDGEDSSEFAQWYWADDSPTGSQDVWVKYSIKLSKQMEADYQGEGSTQIRVDSQHYADTRRMFQVRYDARNKIRLIKREPPKTKLIEESNICSGDDQSNSGFVQWYWADDSPTGSQDVWVKYSIKLSKQMEADYQGKCSTEIRVDSERYVDTKRMLQVRYDSKFRIRMIKRESQLPKTTPSEICNDDTSISKKLWGFEKIIKFISKPLSSPPTTTTTTTTITTTSTTTSPTTTTIIKTQKPFSGLPPKPRVSNFDRRIVESFDNLKTLPNDTLLDTLTLDEIKYLFKKLTVAIQTTPNTTNNSSLKKFTISTFKYALILNNNQILSSMAS</sequence>
<dbReference type="Gene3D" id="3.30.720.50">
    <property type="match status" value="2"/>
</dbReference>
<dbReference type="SUPFAM" id="SSF117839">
    <property type="entry name" value="WWE domain"/>
    <property type="match status" value="3"/>
</dbReference>
<evidence type="ECO:0000313" key="3">
    <source>
        <dbReference type="Proteomes" id="UP001344447"/>
    </source>
</evidence>
<dbReference type="EMBL" id="JAVFKY010000004">
    <property type="protein sequence ID" value="KAK5577428.1"/>
    <property type="molecule type" value="Genomic_DNA"/>
</dbReference>
<name>A0AAN7U8P3_9MYCE</name>
<evidence type="ECO:0000259" key="1">
    <source>
        <dbReference type="PROSITE" id="PS50918"/>
    </source>
</evidence>
<dbReference type="Proteomes" id="UP001344447">
    <property type="component" value="Unassembled WGS sequence"/>
</dbReference>
<keyword evidence="3" id="KW-1185">Reference proteome</keyword>
<feature type="domain" description="WWE" evidence="1">
    <location>
        <begin position="159"/>
        <end position="239"/>
    </location>
</feature>
<accession>A0AAN7U8P3</accession>
<evidence type="ECO:0000313" key="2">
    <source>
        <dbReference type="EMBL" id="KAK5577428.1"/>
    </source>
</evidence>
<dbReference type="InterPro" id="IPR004170">
    <property type="entry name" value="WWE_dom"/>
</dbReference>
<proteinExistence type="predicted"/>
<organism evidence="2 3">
    <name type="scientific">Dictyostelium firmibasis</name>
    <dbReference type="NCBI Taxonomy" id="79012"/>
    <lineage>
        <taxon>Eukaryota</taxon>
        <taxon>Amoebozoa</taxon>
        <taxon>Evosea</taxon>
        <taxon>Eumycetozoa</taxon>
        <taxon>Dictyostelia</taxon>
        <taxon>Dictyosteliales</taxon>
        <taxon>Dictyosteliaceae</taxon>
        <taxon>Dictyostelium</taxon>
    </lineage>
</organism>
<dbReference type="InterPro" id="IPR037197">
    <property type="entry name" value="WWE_dom_sf"/>
</dbReference>
<dbReference type="PROSITE" id="PS50918">
    <property type="entry name" value="WWE"/>
    <property type="match status" value="3"/>
</dbReference>
<reference evidence="2 3" key="1">
    <citation type="submission" date="2023-11" db="EMBL/GenBank/DDBJ databases">
        <title>Dfirmibasis_genome.</title>
        <authorList>
            <person name="Edelbroek B."/>
            <person name="Kjellin J."/>
            <person name="Jerlstrom-Hultqvist J."/>
            <person name="Soderbom F."/>
        </authorList>
    </citation>
    <scope>NUCLEOTIDE SEQUENCE [LARGE SCALE GENOMIC DNA]</scope>
    <source>
        <strain evidence="2 3">TNS-C-14</strain>
    </source>
</reference>
<dbReference type="AlphaFoldDB" id="A0AAN7U8P3"/>
<comment type="caution">
    <text evidence="2">The sequence shown here is derived from an EMBL/GenBank/DDBJ whole genome shotgun (WGS) entry which is preliminary data.</text>
</comment>
<gene>
    <name evidence="2" type="ORF">RB653_002369</name>
</gene>
<feature type="domain" description="WWE" evidence="1">
    <location>
        <begin position="60"/>
        <end position="139"/>
    </location>
</feature>
<protein>
    <recommendedName>
        <fullName evidence="1">WWE domain-containing protein</fullName>
    </recommendedName>
</protein>